<organism evidence="4">
    <name type="scientific">Albugo laibachii Nc14</name>
    <dbReference type="NCBI Taxonomy" id="890382"/>
    <lineage>
        <taxon>Eukaryota</taxon>
        <taxon>Sar</taxon>
        <taxon>Stramenopiles</taxon>
        <taxon>Oomycota</taxon>
        <taxon>Peronosporomycetes</taxon>
        <taxon>Albuginales</taxon>
        <taxon>Albuginaceae</taxon>
        <taxon>Albugo</taxon>
    </lineage>
</organism>
<sequence>MQSTANKNMDREERRKRYLMRESKRVNHISLASSQGQAQRKSVPSASFSSSSSTGYIERKGIMMGKWKSYKTDPFTSERSTQRIVDGGTEIDGKNDARLGQNSKECVRSERHSRQHSLDTTEDHGRDEFTELIPSIDCMNLAVDFGRERLVEKKHHSKKELGISFQDASSFLKKQEEEEFLAELPPPSTTSTDPPSSEWVERGHNNPCFDASFIGNKRDTLESGKLSLSRGGEETYFLQESAVSAGKLQKRNTQSHHKELHGFDSDQSLAGAQKYTSEARAFTACVTNRVQDTLNIAGSQSTQEDYSVIEVIKRGPPGIKVALGELNGLLSYNPKHDACDMKRRDNEGQHNMKSDVRNQGRHNVHEYEAGAVFYQPPSDQLEADRFPLSSDYTQMRRWQSAEHQRNMPTRDMKEISRKRDHQNKNKSTVRIGHFASSQTELDVGDISSSSGWTEKFFGLSFSSNASCLAEDELGPRHESDVFKGANDPYSADTTTTIRSKTRFAKKMNSIAENAEDDSMGCLQTKSQRSKSNICARARNVDSPTKRLHLNTDGERNEFMKLDVKRKHCKQQSSRVHLPRYEDIQPQSAFMQDSRYCRRLLCSIGDSIKENISFTNRSNSTARICFSLLPLSIGCHQYTVSPAVLDIPAGARRDFSLEFRATCAGVSAGILQFRGIDANTLFAPYEVLIEACVKESKKVFKESFHEQNVKPMEKPCRDDSSAINDEKPTQIEELKEDEEEKELLEISPTFIRFNAKAINGETIIPEGNITISNRSNSSIPFKISCNHENIQITPKQGVVESKCDISISVSPISRPFLKSSRRRSMGIEKNNEQKTIEGKDPADVWYGSFTLQVGTSLSREISIVLEPSALEILPNFDDTARRRHGLRNQTDSFYYTRKMNRQGLYFHARAVECGNCPIAESHQVPVYICNGSNNPMTVFLQELSPPFYCNYSTTTIQPRKFIEVPVSFTPKVKGKVSTSLHAYSLADKASVTLIARGV</sequence>
<dbReference type="EMBL" id="FR824055">
    <property type="protein sequence ID" value="CCA15291.1"/>
    <property type="molecule type" value="Genomic_DNA"/>
</dbReference>
<feature type="region of interest" description="Disordered" evidence="1">
    <location>
        <begin position="1"/>
        <end position="55"/>
    </location>
</feature>
<feature type="compositionally biased region" description="Basic and acidic residues" evidence="1">
    <location>
        <begin position="105"/>
        <end position="123"/>
    </location>
</feature>
<evidence type="ECO:0000259" key="3">
    <source>
        <dbReference type="Pfam" id="PF22076"/>
    </source>
</evidence>
<evidence type="ECO:0000259" key="2">
    <source>
        <dbReference type="Pfam" id="PF22066"/>
    </source>
</evidence>
<dbReference type="AlphaFoldDB" id="F0W2K5"/>
<evidence type="ECO:0000256" key="1">
    <source>
        <dbReference type="SAM" id="MobiDB-lite"/>
    </source>
</evidence>
<dbReference type="InterPro" id="IPR054092">
    <property type="entry name" value="Cep192-like_D6"/>
</dbReference>
<dbReference type="InterPro" id="IPR013783">
    <property type="entry name" value="Ig-like_fold"/>
</dbReference>
<feature type="compositionally biased region" description="Polar residues" evidence="1">
    <location>
        <begin position="30"/>
        <end position="40"/>
    </location>
</feature>
<dbReference type="Pfam" id="PF22076">
    <property type="entry name" value="Cep192_D6"/>
    <property type="match status" value="1"/>
</dbReference>
<dbReference type="InterPro" id="IPR008962">
    <property type="entry name" value="PapD-like_sf"/>
</dbReference>
<feature type="compositionally biased region" description="Polar residues" evidence="1">
    <location>
        <begin position="74"/>
        <end position="83"/>
    </location>
</feature>
<evidence type="ECO:0000313" key="4">
    <source>
        <dbReference type="EMBL" id="CCA15291.1"/>
    </source>
</evidence>
<feature type="compositionally biased region" description="Basic and acidic residues" evidence="1">
    <location>
        <begin position="8"/>
        <end position="25"/>
    </location>
</feature>
<dbReference type="SUPFAM" id="SSF49354">
    <property type="entry name" value="PapD-like"/>
    <property type="match status" value="1"/>
</dbReference>
<feature type="compositionally biased region" description="Low complexity" evidence="1">
    <location>
        <begin position="42"/>
        <end position="53"/>
    </location>
</feature>
<dbReference type="HOGENOM" id="CLU_300429_0_0_1"/>
<accession>F0W2K5</accession>
<reference evidence="4" key="2">
    <citation type="submission" date="2011-02" db="EMBL/GenBank/DDBJ databases">
        <authorList>
            <person name="MacLean D."/>
        </authorList>
    </citation>
    <scope>NUCLEOTIDE SEQUENCE</scope>
</reference>
<dbReference type="InterPro" id="IPR054088">
    <property type="entry name" value="Cep192-like_D8"/>
</dbReference>
<feature type="domain" description="Cep192-like" evidence="2">
    <location>
        <begin position="900"/>
        <end position="981"/>
    </location>
</feature>
<protein>
    <submittedName>
        <fullName evidence="4">Uncharacterized protein AlNc14C10G1252</fullName>
    </submittedName>
</protein>
<gene>
    <name evidence="4" type="primary">AlNc14C10G1252</name>
    <name evidence="4" type="ORF">ALNC14_014340</name>
</gene>
<dbReference type="Gene3D" id="2.60.40.10">
    <property type="entry name" value="Immunoglobulins"/>
    <property type="match status" value="1"/>
</dbReference>
<name>F0W2K5_9STRA</name>
<reference evidence="4" key="1">
    <citation type="journal article" date="2011" name="PLoS Biol.">
        <title>Gene gain and loss during evolution of obligate parasitism in the white rust pathogen of Arabidopsis thaliana.</title>
        <authorList>
            <person name="Kemen E."/>
            <person name="Gardiner A."/>
            <person name="Schultz-Larsen T."/>
            <person name="Kemen A.C."/>
            <person name="Balmuth A.L."/>
            <person name="Robert-Seilaniantz A."/>
            <person name="Bailey K."/>
            <person name="Holub E."/>
            <person name="Studholme D.J."/>
            <person name="Maclean D."/>
            <person name="Jones J.D."/>
        </authorList>
    </citation>
    <scope>NUCLEOTIDE SEQUENCE</scope>
</reference>
<feature type="domain" description="Cep192-like" evidence="3">
    <location>
        <begin position="743"/>
        <end position="835"/>
    </location>
</feature>
<feature type="region of interest" description="Disordered" evidence="1">
    <location>
        <begin position="72"/>
        <end position="123"/>
    </location>
</feature>
<dbReference type="Pfam" id="PF22066">
    <property type="entry name" value="Cep192_D8"/>
    <property type="match status" value="1"/>
</dbReference>
<proteinExistence type="predicted"/>